<dbReference type="EMBL" id="CAUYUJ010014393">
    <property type="protein sequence ID" value="CAK0840641.1"/>
    <property type="molecule type" value="Genomic_DNA"/>
</dbReference>
<evidence type="ECO:0000313" key="2">
    <source>
        <dbReference type="Proteomes" id="UP001189429"/>
    </source>
</evidence>
<protein>
    <submittedName>
        <fullName evidence="1">Uncharacterized protein</fullName>
    </submittedName>
</protein>
<gene>
    <name evidence="1" type="ORF">PCOR1329_LOCUS36034</name>
</gene>
<keyword evidence="2" id="KW-1185">Reference proteome</keyword>
<organism evidence="1 2">
    <name type="scientific">Prorocentrum cordatum</name>
    <dbReference type="NCBI Taxonomy" id="2364126"/>
    <lineage>
        <taxon>Eukaryota</taxon>
        <taxon>Sar</taxon>
        <taxon>Alveolata</taxon>
        <taxon>Dinophyceae</taxon>
        <taxon>Prorocentrales</taxon>
        <taxon>Prorocentraceae</taxon>
        <taxon>Prorocentrum</taxon>
    </lineage>
</organism>
<sequence>MESGKDELDRWSFHSRPSSEECPCASHRSRCTVADSGLLECPLTTRIRKHTIGGWNDSSVAQIFACEKQQRCTYSAGTLEECFAAARELPGLANVTLFTDQGESSTLPAGCTISMNTKGAHVFFNRNNLSHACCGDGVDAVVGEQKSLVTLKLVLSVAHGASITMTGPDGVWFGIGFDADSMSTSPYAIVVDGTGKVTEHVLGLHKAGVELNSSVRVLGNTVSAGLRTVVLQRPLKGRSPQHYTFDQHRLHFDFISAIGSGPAFGYHKSKTASSISLWPSYSPACICSVPAVPFGHGGGNIEYLPTGENIGFTTSCNPTESIWTNRNPTCDLRLYQGGLQTCHHGWHLLDADQEVPWQDQPLEYWMKFRLYFQDYDPAHHVSTLYGPAWTQWSIGANTAEYDVPQCPPGSQVKECIHEITGTVTVPGTDWHMVAAHFHCHAPTCIALEVFNNLTGELLCREEAHHGEGTDLLPGGDKFDQQGYIDQPPCLWGSPPLERPPLVSGIPLIIKSFTNSTYSHLGEMALPQVSLAQLSAGSFLI</sequence>
<dbReference type="Proteomes" id="UP001189429">
    <property type="component" value="Unassembled WGS sequence"/>
</dbReference>
<comment type="caution">
    <text evidence="1">The sequence shown here is derived from an EMBL/GenBank/DDBJ whole genome shotgun (WGS) entry which is preliminary data.</text>
</comment>
<accession>A0ABN9T6G0</accession>
<reference evidence="1" key="1">
    <citation type="submission" date="2023-10" db="EMBL/GenBank/DDBJ databases">
        <authorList>
            <person name="Chen Y."/>
            <person name="Shah S."/>
            <person name="Dougan E. K."/>
            <person name="Thang M."/>
            <person name="Chan C."/>
        </authorList>
    </citation>
    <scope>NUCLEOTIDE SEQUENCE [LARGE SCALE GENOMIC DNA]</scope>
</reference>
<proteinExistence type="predicted"/>
<evidence type="ECO:0000313" key="1">
    <source>
        <dbReference type="EMBL" id="CAK0840641.1"/>
    </source>
</evidence>
<name>A0ABN9T6G0_9DINO</name>